<dbReference type="HOGENOM" id="CLU_2663776_0_0_4"/>
<name>Q2L2Y6_BORA1</name>
<evidence type="ECO:0000313" key="3">
    <source>
        <dbReference type="Proteomes" id="UP000001977"/>
    </source>
</evidence>
<dbReference type="STRING" id="360910.BAV1297"/>
<proteinExistence type="predicted"/>
<evidence type="ECO:0000313" key="2">
    <source>
        <dbReference type="EMBL" id="CAJ48903.1"/>
    </source>
</evidence>
<protein>
    <submittedName>
        <fullName evidence="2">Phage protein</fullName>
    </submittedName>
</protein>
<reference evidence="2 3" key="1">
    <citation type="journal article" date="2006" name="J. Bacteriol.">
        <title>Comparison of the genome sequence of the poultry pathogen Bordetella avium with those of B. bronchiseptica, B. pertussis, and B. parapertussis reveals extensive diversity in surface structures associated with host interaction.</title>
        <authorList>
            <person name="Sebaihia M."/>
            <person name="Preston A."/>
            <person name="Maskell D.J."/>
            <person name="Kuzmiak H."/>
            <person name="Connell T.D."/>
            <person name="King N.D."/>
            <person name="Orndorff P.E."/>
            <person name="Miyamoto D.M."/>
            <person name="Thomson N.R."/>
            <person name="Harris D."/>
            <person name="Goble A."/>
            <person name="Lord A."/>
            <person name="Murphy L."/>
            <person name="Quail M.A."/>
            <person name="Rutter S."/>
            <person name="Squares R."/>
            <person name="Squares S."/>
            <person name="Woodward J."/>
            <person name="Parkhill J."/>
            <person name="Temple L.M."/>
        </authorList>
    </citation>
    <scope>NUCLEOTIDE SEQUENCE [LARGE SCALE GENOMIC DNA]</scope>
    <source>
        <strain evidence="2 3">197N</strain>
    </source>
</reference>
<keyword evidence="3" id="KW-1185">Reference proteome</keyword>
<dbReference type="KEGG" id="bav:BAV1297"/>
<accession>Q2L2Y6</accession>
<feature type="region of interest" description="Disordered" evidence="1">
    <location>
        <begin position="43"/>
        <end position="75"/>
    </location>
</feature>
<dbReference type="Proteomes" id="UP000001977">
    <property type="component" value="Chromosome"/>
</dbReference>
<evidence type="ECO:0000256" key="1">
    <source>
        <dbReference type="SAM" id="MobiDB-lite"/>
    </source>
</evidence>
<sequence length="75" mass="8104">MFLRDRPQKALYFLGRPAPPPLETQVAASGARVGCDWCPNFRPQDTRPVDQADSRIARVSAPTGGNVSPPPTSVD</sequence>
<feature type="compositionally biased region" description="Basic and acidic residues" evidence="1">
    <location>
        <begin position="44"/>
        <end position="56"/>
    </location>
</feature>
<dbReference type="AlphaFoldDB" id="Q2L2Y6"/>
<dbReference type="EMBL" id="AM167904">
    <property type="protein sequence ID" value="CAJ48903.1"/>
    <property type="molecule type" value="Genomic_DNA"/>
</dbReference>
<organism evidence="2 3">
    <name type="scientific">Bordetella avium (strain 197N)</name>
    <dbReference type="NCBI Taxonomy" id="360910"/>
    <lineage>
        <taxon>Bacteria</taxon>
        <taxon>Pseudomonadati</taxon>
        <taxon>Pseudomonadota</taxon>
        <taxon>Betaproteobacteria</taxon>
        <taxon>Burkholderiales</taxon>
        <taxon>Alcaligenaceae</taxon>
        <taxon>Bordetella</taxon>
    </lineage>
</organism>
<gene>
    <name evidence="2" type="ordered locus">BAV1297</name>
</gene>